<dbReference type="PANTHER" id="PTHR10048">
    <property type="entry name" value="PHOSPHATIDYLINOSITOL KINASE"/>
    <property type="match status" value="1"/>
</dbReference>
<keyword evidence="2" id="KW-0808">Transferase</keyword>
<evidence type="ECO:0000313" key="3">
    <source>
        <dbReference type="Proteomes" id="UP000439903"/>
    </source>
</evidence>
<dbReference type="GO" id="GO:0046854">
    <property type="term" value="P:phosphatidylinositol phosphate biosynthetic process"/>
    <property type="evidence" value="ECO:0007669"/>
    <property type="project" value="InterPro"/>
</dbReference>
<keyword evidence="2" id="KW-0418">Kinase</keyword>
<dbReference type="GO" id="GO:0016020">
    <property type="term" value="C:membrane"/>
    <property type="evidence" value="ECO:0007669"/>
    <property type="project" value="TreeGrafter"/>
</dbReference>
<dbReference type="OrthoDB" id="10264149at2759"/>
<dbReference type="PANTHER" id="PTHR10048:SF22">
    <property type="entry name" value="PHOSPHATIDYLINOSITOL 4-KINASE BETA"/>
    <property type="match status" value="1"/>
</dbReference>
<gene>
    <name evidence="2" type="ORF">F8M41_023390</name>
</gene>
<dbReference type="GO" id="GO:0048015">
    <property type="term" value="P:phosphatidylinositol-mediated signaling"/>
    <property type="evidence" value="ECO:0007669"/>
    <property type="project" value="TreeGrafter"/>
</dbReference>
<accession>A0A8H4ADF1</accession>
<dbReference type="AlphaFoldDB" id="A0A8H4ADF1"/>
<dbReference type="GO" id="GO:0005737">
    <property type="term" value="C:cytoplasm"/>
    <property type="evidence" value="ECO:0007669"/>
    <property type="project" value="TreeGrafter"/>
</dbReference>
<evidence type="ECO:0000256" key="1">
    <source>
        <dbReference type="SAM" id="MobiDB-lite"/>
    </source>
</evidence>
<protein>
    <submittedName>
        <fullName evidence="2">1-phosphatidylinositol 4-kinase</fullName>
    </submittedName>
</protein>
<feature type="region of interest" description="Disordered" evidence="1">
    <location>
        <begin position="1"/>
        <end position="23"/>
    </location>
</feature>
<dbReference type="EMBL" id="WTPW01000759">
    <property type="protein sequence ID" value="KAF0482707.1"/>
    <property type="molecule type" value="Genomic_DNA"/>
</dbReference>
<proteinExistence type="predicted"/>
<reference evidence="2 3" key="1">
    <citation type="journal article" date="2019" name="Environ. Microbiol.">
        <title>At the nexus of three kingdoms: the genome of the mycorrhizal fungus Gigaspora margarita provides insights into plant, endobacterial and fungal interactions.</title>
        <authorList>
            <person name="Venice F."/>
            <person name="Ghignone S."/>
            <person name="Salvioli di Fossalunga A."/>
            <person name="Amselem J."/>
            <person name="Novero M."/>
            <person name="Xianan X."/>
            <person name="Sedzielewska Toro K."/>
            <person name="Morin E."/>
            <person name="Lipzen A."/>
            <person name="Grigoriev I.V."/>
            <person name="Henrissat B."/>
            <person name="Martin F.M."/>
            <person name="Bonfante P."/>
        </authorList>
    </citation>
    <scope>NUCLEOTIDE SEQUENCE [LARGE SCALE GENOMIC DNA]</scope>
    <source>
        <strain evidence="2 3">BEG34</strain>
    </source>
</reference>
<feature type="compositionally biased region" description="Polar residues" evidence="1">
    <location>
        <begin position="1"/>
        <end position="20"/>
    </location>
</feature>
<dbReference type="InterPro" id="IPR015433">
    <property type="entry name" value="PI3/4_kinase"/>
</dbReference>
<comment type="caution">
    <text evidence="2">The sequence shown here is derived from an EMBL/GenBank/DDBJ whole genome shotgun (WGS) entry which is preliminary data.</text>
</comment>
<sequence>MLAQLNAAQQMRTSSTGETIQRTKADTEAIRKKIISEMMGLEEERMLKITTQGVTSVVAVNKDDPSAIVFSEEWETKKERIRKSSPFGSFSNWRLLSVIVKTGADLRQERLACKLIREIQGSIHHVF</sequence>
<dbReference type="GO" id="GO:0004430">
    <property type="term" value="F:1-phosphatidylinositol 4-kinase activity"/>
    <property type="evidence" value="ECO:0007669"/>
    <property type="project" value="TreeGrafter"/>
</dbReference>
<dbReference type="Proteomes" id="UP000439903">
    <property type="component" value="Unassembled WGS sequence"/>
</dbReference>
<evidence type="ECO:0000313" key="2">
    <source>
        <dbReference type="EMBL" id="KAF0482707.1"/>
    </source>
</evidence>
<dbReference type="Gene3D" id="3.30.1010.10">
    <property type="entry name" value="Phosphatidylinositol 3-kinase Catalytic Subunit, Chain A, domain 4"/>
    <property type="match status" value="1"/>
</dbReference>
<keyword evidence="3" id="KW-1185">Reference proteome</keyword>
<organism evidence="2 3">
    <name type="scientific">Gigaspora margarita</name>
    <dbReference type="NCBI Taxonomy" id="4874"/>
    <lineage>
        <taxon>Eukaryota</taxon>
        <taxon>Fungi</taxon>
        <taxon>Fungi incertae sedis</taxon>
        <taxon>Mucoromycota</taxon>
        <taxon>Glomeromycotina</taxon>
        <taxon>Glomeromycetes</taxon>
        <taxon>Diversisporales</taxon>
        <taxon>Gigasporaceae</taxon>
        <taxon>Gigaspora</taxon>
    </lineage>
</organism>
<name>A0A8H4ADF1_GIGMA</name>